<gene>
    <name evidence="2" type="ORF">H8S84_07420</name>
</gene>
<dbReference type="RefSeq" id="WP_187066589.1">
    <property type="nucleotide sequence ID" value="NZ_JACRVF010000001.1"/>
</dbReference>
<protein>
    <recommendedName>
        <fullName evidence="4">Lipoprotein</fullName>
    </recommendedName>
</protein>
<evidence type="ECO:0000256" key="1">
    <source>
        <dbReference type="SAM" id="SignalP"/>
    </source>
</evidence>
<keyword evidence="3" id="KW-1185">Reference proteome</keyword>
<keyword evidence="1" id="KW-0732">Signal</keyword>
<organism evidence="2 3">
    <name type="scientific">Pontibacter cellulosilyticus</name>
    <dbReference type="NCBI Taxonomy" id="1720253"/>
    <lineage>
        <taxon>Bacteria</taxon>
        <taxon>Pseudomonadati</taxon>
        <taxon>Bacteroidota</taxon>
        <taxon>Cytophagia</taxon>
        <taxon>Cytophagales</taxon>
        <taxon>Hymenobacteraceae</taxon>
        <taxon>Pontibacter</taxon>
    </lineage>
</organism>
<evidence type="ECO:0000313" key="2">
    <source>
        <dbReference type="EMBL" id="MBC5992659.1"/>
    </source>
</evidence>
<proteinExistence type="predicted"/>
<reference evidence="2" key="1">
    <citation type="submission" date="2020-08" db="EMBL/GenBank/DDBJ databases">
        <title>Pontibacter sp. SD6 16S ribosomal RNA gene Genome sequencing and assembly.</title>
        <authorList>
            <person name="Kang M."/>
        </authorList>
    </citation>
    <scope>NUCLEOTIDE SEQUENCE</scope>
    <source>
        <strain evidence="2">SD6</strain>
    </source>
</reference>
<dbReference type="EMBL" id="JACRVF010000001">
    <property type="protein sequence ID" value="MBC5992659.1"/>
    <property type="molecule type" value="Genomic_DNA"/>
</dbReference>
<feature type="signal peptide" evidence="1">
    <location>
        <begin position="1"/>
        <end position="23"/>
    </location>
</feature>
<dbReference type="Proteomes" id="UP000603640">
    <property type="component" value="Unassembled WGS sequence"/>
</dbReference>
<name>A0A923N5R2_9BACT</name>
<evidence type="ECO:0000313" key="3">
    <source>
        <dbReference type="Proteomes" id="UP000603640"/>
    </source>
</evidence>
<comment type="caution">
    <text evidence="2">The sequence shown here is derived from an EMBL/GenBank/DDBJ whole genome shotgun (WGS) entry which is preliminary data.</text>
</comment>
<feature type="chain" id="PRO_5036790868" description="Lipoprotein" evidence="1">
    <location>
        <begin position="24"/>
        <end position="218"/>
    </location>
</feature>
<accession>A0A923N5R2</accession>
<dbReference type="PROSITE" id="PS51257">
    <property type="entry name" value="PROKAR_LIPOPROTEIN"/>
    <property type="match status" value="1"/>
</dbReference>
<dbReference type="AlphaFoldDB" id="A0A923N5R2"/>
<sequence length="218" mass="24278">MKTTFTKLTGLFAGLGLLLSSCASSYHSIRPERINYHAKVESNNVELQYKYDVLAEAGNKKYAKKEKKSLVQVVAVKYTNNTDRVIDLSQDVKLLSGANQFTPMTPELAHRQLKQGVPIYLLYLLLTPAKLITEEEYVNGRMVSQNSFPIGVVLGPGLTIFNIVRSASANKEMLEELQRYSIINRKVMPGETVYGLIPIANSGYNPITIKADDFSVSK</sequence>
<evidence type="ECO:0008006" key="4">
    <source>
        <dbReference type="Google" id="ProtNLM"/>
    </source>
</evidence>